<name>A0ABR4L017_9EURO</name>
<sequence>MDPAVRRPSRLPVPIFPPHDAQSYYLFSELGPPPVPFLSSALPWDMACAAHVSSRNPPTLCSGSFLGVIYTCIEKSRGLKVLM</sequence>
<organism evidence="1 2">
    <name type="scientific">Aspergillus pseudoustus</name>
    <dbReference type="NCBI Taxonomy" id="1810923"/>
    <lineage>
        <taxon>Eukaryota</taxon>
        <taxon>Fungi</taxon>
        <taxon>Dikarya</taxon>
        <taxon>Ascomycota</taxon>
        <taxon>Pezizomycotina</taxon>
        <taxon>Eurotiomycetes</taxon>
        <taxon>Eurotiomycetidae</taxon>
        <taxon>Eurotiales</taxon>
        <taxon>Aspergillaceae</taxon>
        <taxon>Aspergillus</taxon>
        <taxon>Aspergillus subgen. Nidulantes</taxon>
    </lineage>
</organism>
<feature type="non-terminal residue" evidence="1">
    <location>
        <position position="83"/>
    </location>
</feature>
<accession>A0ABR4L017</accession>
<proteinExistence type="predicted"/>
<keyword evidence="2" id="KW-1185">Reference proteome</keyword>
<protein>
    <submittedName>
        <fullName evidence="1">Uncharacterized protein</fullName>
    </submittedName>
</protein>
<dbReference type="EMBL" id="JBFXLU010000003">
    <property type="protein sequence ID" value="KAL2857801.1"/>
    <property type="molecule type" value="Genomic_DNA"/>
</dbReference>
<comment type="caution">
    <text evidence="1">The sequence shown here is derived from an EMBL/GenBank/DDBJ whole genome shotgun (WGS) entry which is preliminary data.</text>
</comment>
<gene>
    <name evidence="1" type="ORF">BJY01DRAFT_202234</name>
</gene>
<evidence type="ECO:0000313" key="1">
    <source>
        <dbReference type="EMBL" id="KAL2857801.1"/>
    </source>
</evidence>
<dbReference type="Proteomes" id="UP001610446">
    <property type="component" value="Unassembled WGS sequence"/>
</dbReference>
<reference evidence="1 2" key="1">
    <citation type="submission" date="2024-07" db="EMBL/GenBank/DDBJ databases">
        <title>Section-level genome sequencing and comparative genomics of Aspergillus sections Usti and Cavernicolus.</title>
        <authorList>
            <consortium name="Lawrence Berkeley National Laboratory"/>
            <person name="Nybo J.L."/>
            <person name="Vesth T.C."/>
            <person name="Theobald S."/>
            <person name="Frisvad J.C."/>
            <person name="Larsen T.O."/>
            <person name="Kjaerboelling I."/>
            <person name="Rothschild-Mancinelli K."/>
            <person name="Lyhne E.K."/>
            <person name="Kogle M.E."/>
            <person name="Barry K."/>
            <person name="Clum A."/>
            <person name="Na H."/>
            <person name="Ledsgaard L."/>
            <person name="Lin J."/>
            <person name="Lipzen A."/>
            <person name="Kuo A."/>
            <person name="Riley R."/>
            <person name="Mondo S."/>
            <person name="Labutti K."/>
            <person name="Haridas S."/>
            <person name="Pangalinan J."/>
            <person name="Salamov A.A."/>
            <person name="Simmons B.A."/>
            <person name="Magnuson J.K."/>
            <person name="Chen J."/>
            <person name="Drula E."/>
            <person name="Henrissat B."/>
            <person name="Wiebenga A."/>
            <person name="Lubbers R.J."/>
            <person name="Gomes A.C."/>
            <person name="Makela M.R."/>
            <person name="Stajich J."/>
            <person name="Grigoriev I.V."/>
            <person name="Mortensen U.H."/>
            <person name="De Vries R.P."/>
            <person name="Baker S.E."/>
            <person name="Andersen M.R."/>
        </authorList>
    </citation>
    <scope>NUCLEOTIDE SEQUENCE [LARGE SCALE GENOMIC DNA]</scope>
    <source>
        <strain evidence="1 2">CBS 123904</strain>
    </source>
</reference>
<evidence type="ECO:0000313" key="2">
    <source>
        <dbReference type="Proteomes" id="UP001610446"/>
    </source>
</evidence>